<feature type="compositionally biased region" description="Basic and acidic residues" evidence="6">
    <location>
        <begin position="598"/>
        <end position="644"/>
    </location>
</feature>
<accession>A0AAF0EWY4</accession>
<keyword evidence="5" id="KW-0663">Pyridoxal phosphate</keyword>
<organism evidence="10 11">
    <name type="scientific">Malassezia japonica</name>
    <dbReference type="NCBI Taxonomy" id="223818"/>
    <lineage>
        <taxon>Eukaryota</taxon>
        <taxon>Fungi</taxon>
        <taxon>Dikarya</taxon>
        <taxon>Basidiomycota</taxon>
        <taxon>Ustilaginomycotina</taxon>
        <taxon>Malasseziomycetes</taxon>
        <taxon>Malasseziales</taxon>
        <taxon>Malasseziaceae</taxon>
        <taxon>Malassezia</taxon>
    </lineage>
</organism>
<dbReference type="InterPro" id="IPR015421">
    <property type="entry name" value="PyrdxlP-dep_Trfase_major"/>
</dbReference>
<feature type="region of interest" description="Disordered" evidence="6">
    <location>
        <begin position="490"/>
        <end position="805"/>
    </location>
</feature>
<evidence type="ECO:0000313" key="11">
    <source>
        <dbReference type="Proteomes" id="UP001217754"/>
    </source>
</evidence>
<dbReference type="CDD" id="cd00609">
    <property type="entry name" value="AAT_like"/>
    <property type="match status" value="1"/>
</dbReference>
<evidence type="ECO:0000256" key="4">
    <source>
        <dbReference type="ARBA" id="ARBA00022679"/>
    </source>
</evidence>
<feature type="compositionally biased region" description="Basic and acidic residues" evidence="6">
    <location>
        <begin position="688"/>
        <end position="736"/>
    </location>
</feature>
<keyword evidence="11" id="KW-1185">Reference proteome</keyword>
<dbReference type="RefSeq" id="XP_060121307.1">
    <property type="nucleotide sequence ID" value="XM_060265324.1"/>
</dbReference>
<dbReference type="InterPro" id="IPR015422">
    <property type="entry name" value="PyrdxlP-dep_Trfase_small"/>
</dbReference>
<protein>
    <recommendedName>
        <fullName evidence="12">Aminotransferase class I/classII domain-containing protein</fullName>
    </recommendedName>
</protein>
<dbReference type="Pfam" id="PF00155">
    <property type="entry name" value="Aminotran_1_2"/>
    <property type="match status" value="1"/>
</dbReference>
<dbReference type="InterPro" id="IPR015424">
    <property type="entry name" value="PyrdxlP-dep_Trfase"/>
</dbReference>
<dbReference type="FunFam" id="3.40.640.10:FF:000024">
    <property type="entry name" value="Kynurenine--oxoglutarate transaminase 3"/>
    <property type="match status" value="1"/>
</dbReference>
<evidence type="ECO:0000256" key="2">
    <source>
        <dbReference type="ARBA" id="ARBA00007441"/>
    </source>
</evidence>
<feature type="compositionally biased region" description="Basic and acidic residues" evidence="6">
    <location>
        <begin position="745"/>
        <end position="771"/>
    </location>
</feature>
<dbReference type="Gene3D" id="3.40.640.10">
    <property type="entry name" value="Type I PLP-dependent aspartate aminotransferase-like (Major domain)"/>
    <property type="match status" value="2"/>
</dbReference>
<dbReference type="SUPFAM" id="SSF53383">
    <property type="entry name" value="PLP-dependent transferases"/>
    <property type="match status" value="1"/>
</dbReference>
<evidence type="ECO:0000256" key="1">
    <source>
        <dbReference type="ARBA" id="ARBA00001933"/>
    </source>
</evidence>
<evidence type="ECO:0000256" key="3">
    <source>
        <dbReference type="ARBA" id="ARBA00022576"/>
    </source>
</evidence>
<evidence type="ECO:0000313" key="10">
    <source>
        <dbReference type="EMBL" id="WFD38410.1"/>
    </source>
</evidence>
<keyword evidence="4" id="KW-0808">Transferase</keyword>
<evidence type="ECO:0000259" key="7">
    <source>
        <dbReference type="Pfam" id="PF00155"/>
    </source>
</evidence>
<feature type="compositionally biased region" description="Basic and acidic residues" evidence="6">
    <location>
        <begin position="779"/>
        <end position="805"/>
    </location>
</feature>
<feature type="domain" description="PX" evidence="8">
    <location>
        <begin position="1105"/>
        <end position="1423"/>
    </location>
</feature>
<dbReference type="GeneID" id="85225011"/>
<keyword evidence="3" id="KW-0032">Aminotransferase</keyword>
<dbReference type="GO" id="GO:0035091">
    <property type="term" value="F:phosphatidylinositol binding"/>
    <property type="evidence" value="ECO:0007669"/>
    <property type="project" value="TreeGrafter"/>
</dbReference>
<dbReference type="PANTHER" id="PTHR47185:SF1">
    <property type="entry name" value="PX DOMAIN-CONTAINING PROTEIN YPR097W"/>
    <property type="match status" value="1"/>
</dbReference>
<feature type="region of interest" description="Disordered" evidence="6">
    <location>
        <begin position="1633"/>
        <end position="1656"/>
    </location>
</feature>
<evidence type="ECO:0000256" key="6">
    <source>
        <dbReference type="SAM" id="MobiDB-lite"/>
    </source>
</evidence>
<dbReference type="InterPro" id="IPR024554">
    <property type="entry name" value="LEC1-like_C"/>
</dbReference>
<feature type="region of interest" description="Disordered" evidence="6">
    <location>
        <begin position="1288"/>
        <end position="1310"/>
    </location>
</feature>
<feature type="compositionally biased region" description="Basic residues" evidence="6">
    <location>
        <begin position="1647"/>
        <end position="1656"/>
    </location>
</feature>
<dbReference type="InterPro" id="IPR004839">
    <property type="entry name" value="Aminotransferase_I/II_large"/>
</dbReference>
<feature type="domain" description="PX-associated" evidence="9">
    <location>
        <begin position="857"/>
        <end position="1003"/>
    </location>
</feature>
<name>A0AAF0EWY4_9BASI</name>
<comment type="similarity">
    <text evidence="2">Belongs to the class-I pyridoxal-phosphate-dependent aminotransferase family.</text>
</comment>
<dbReference type="Proteomes" id="UP001217754">
    <property type="component" value="Chromosome 2"/>
</dbReference>
<feature type="compositionally biased region" description="Basic and acidic residues" evidence="6">
    <location>
        <begin position="528"/>
        <end position="574"/>
    </location>
</feature>
<dbReference type="Pfam" id="PF12828">
    <property type="entry name" value="PXB"/>
    <property type="match status" value="1"/>
</dbReference>
<gene>
    <name evidence="10" type="ORF">MJAP1_001362</name>
</gene>
<sequence>MSTLTKPTRFLDLPSSRVKPELGRGTDVWSFFNPLVFPKAVNLGQGFMNWKPPAFVLDEVLKELHERTDLHHYSHPKGRPRLRAAVQAAYSASFHKPRAEVDLSKGEIAVDDKGFPLQRPDLGVPLDVEREIAVTAGANEAMYSIMCGFLEEGDEVVLFEPFFDQYVCEVSYNGGVPVYVPMLPSKSKERVVSANEWTFDWELLEQKLASPKAKALFLNTPHNPIGKVCTLEELQRLAQLCIKYDILVVSDEVYDCLTYDGHEHIRIASLEGMWERTITVGSAGKTFSCTGWRVGWMIGPPHLIAPAFAAHVRITFSVNSGSQEGAAIGLEQAKANDFFPTQVREYESRRAELLETLDALNFTYTLPHGSYFVLVDASSIQIPADFEFPDEVLKKPRDYHMCWFVAKVCDVVSIPVTAFYSDEGAHVGERYIRFAFCKDNQIVEAGRRLQQKLTRLGRESSLRRSKSLQRSSIIPDDAAYANQYNDSEAHYTSAAEDARPSSRAAHTSADRQRELANDVVGLPQRSKSTREDKPRRSKRVTDEERSRRHRTESSRRSRAPEDRPRRSRAPEDTPRRRRPVDDSALTQTPKSTRRVRRSKSEAFFDAPLDKGPRRPESRQAPERLQEALPVQERRREPPLREAPRDAPSMISPPMSTSGSAFTGRRLFGGLPFLNRSGTSSGAATPRGPADDVKARLEQDRADAKARAAQEKADTKVRSIQERNEARDRLAREKSEAQSRSMQTKSEAKERVAAAKAEAKEAAARRKAEAKEQAAAAQMQKKEAAEIVRQRKADEKERRATEKKDAKAAIVRQRELQATEAIAASREKERMRELSEMDRKQKRLLSVTPFRRRMGAEVSLTPIQRHGLLKSLVMMQMQQEFLDFGRPGILTQYGFPFASDSSEVQKRRRMQLALFSRKKSDGGAMNKDAVDALHEPLILRHMYQVHLRQFPGLRDASLAFWRKRIQRLNDAFTSCSMSTSRERSEYVLTHMLSLVGTQYLGLFFARGVGVRGPDEERGPGIGEPGSEQWGVGKHWGAGTVKRGLDKPYELNANDLELINSLFRGEDQDVWIAAGRESRRVQKDWAAFKEQIIEQETGMEEIIEYLTVSNVNNLPPHLQNTEEWVRIHVAQVMRWLFVESPAADDLFNFVRVVHMLFPYWPARQILKIANAQIMIQMMLSLLLAQPGGTKSLFQRIVGFVVSRGISSIQREYIEPIRKELNDPALVQKIEAYVRHKSNHETDRMEAESKRTGNDMLTTILLSSTEPRLDAGMRDYVMDLQRAYAASPYRSKPDLAYPSTTPRGKDKPPIPGWGVSVGDASKARMFALLKLLLRESLNKRDREQFSSLLSTSLVPDILRDGLNIVFYDAIHAIASVANMSDRLGDLQKLIEDMINVRKNTDNAPERWTDLANKHHEFIYFFAHECAPVAKPVWEWCQNACDYMSLSTTDPVNPADRSAENIEVNLDEMMQDERLSSADVDGILDEMEQLEQWSRWQKIRRELEFRKTFLLSLTPAASGLWRESLPSTTMKDAVADVDGLMQDLIEAEDIPLDDGKCDAVRGSERGNLPWAFFDKEDPLGQGILAEPDSAEHRVLKPRADVQPPELHHTRKLLPMFRELLVTKLPDWLDADVNGEPIPQPKSLVQSSSKLLKQRSKFLPN</sequence>
<reference evidence="10" key="1">
    <citation type="submission" date="2023-03" db="EMBL/GenBank/DDBJ databases">
        <title>Mating type loci evolution in Malassezia.</title>
        <authorList>
            <person name="Coelho M.A."/>
        </authorList>
    </citation>
    <scope>NUCLEOTIDE SEQUENCE</scope>
    <source>
        <strain evidence="10">CBS 9431</strain>
    </source>
</reference>
<feature type="compositionally biased region" description="Low complexity" evidence="6">
    <location>
        <begin position="1637"/>
        <end position="1646"/>
    </location>
</feature>
<evidence type="ECO:0000256" key="5">
    <source>
        <dbReference type="ARBA" id="ARBA00022898"/>
    </source>
</evidence>
<evidence type="ECO:0008006" key="12">
    <source>
        <dbReference type="Google" id="ProtNLM"/>
    </source>
</evidence>
<dbReference type="PANTHER" id="PTHR47185">
    <property type="entry name" value="PX DOMAIN-CONTAINING PROTEIN YPR097W"/>
    <property type="match status" value="1"/>
</dbReference>
<feature type="domain" description="Aminotransferase class I/classII large" evidence="7">
    <location>
        <begin position="40"/>
        <end position="380"/>
    </location>
</feature>
<proteinExistence type="inferred from homology"/>
<comment type="cofactor">
    <cofactor evidence="1">
        <name>pyridoxal 5'-phosphate</name>
        <dbReference type="ChEBI" id="CHEBI:597326"/>
    </cofactor>
</comment>
<dbReference type="InterPro" id="IPR024555">
    <property type="entry name" value="PX-associated"/>
</dbReference>
<dbReference type="GO" id="GO:0008483">
    <property type="term" value="F:transaminase activity"/>
    <property type="evidence" value="ECO:0007669"/>
    <property type="project" value="UniProtKB-KW"/>
</dbReference>
<dbReference type="InterPro" id="IPR047168">
    <property type="entry name" value="LEC1-like"/>
</dbReference>
<evidence type="ECO:0000259" key="9">
    <source>
        <dbReference type="Pfam" id="PF12828"/>
    </source>
</evidence>
<dbReference type="Pfam" id="PF12825">
    <property type="entry name" value="DUF3818"/>
    <property type="match status" value="1"/>
</dbReference>
<dbReference type="Gene3D" id="3.90.1150.10">
    <property type="entry name" value="Aspartate Aminotransferase, domain 1"/>
    <property type="match status" value="2"/>
</dbReference>
<dbReference type="EMBL" id="CP119959">
    <property type="protein sequence ID" value="WFD38410.1"/>
    <property type="molecule type" value="Genomic_DNA"/>
</dbReference>
<evidence type="ECO:0000259" key="8">
    <source>
        <dbReference type="Pfam" id="PF12825"/>
    </source>
</evidence>
<dbReference type="GO" id="GO:0030170">
    <property type="term" value="F:pyridoxal phosphate binding"/>
    <property type="evidence" value="ECO:0007669"/>
    <property type="project" value="InterPro"/>
</dbReference>